<dbReference type="Gene3D" id="1.25.10.10">
    <property type="entry name" value="Leucine-rich Repeat Variant"/>
    <property type="match status" value="1"/>
</dbReference>
<protein>
    <submittedName>
        <fullName evidence="7">Uncharacterized protein</fullName>
    </submittedName>
</protein>
<evidence type="ECO:0000256" key="2">
    <source>
        <dbReference type="ARBA" id="ARBA00004496"/>
    </source>
</evidence>
<dbReference type="AlphaFoldDB" id="A0ABD1MVS0"/>
<organism evidence="7 8">
    <name type="scientific">Flemingia macrophylla</name>
    <dbReference type="NCBI Taxonomy" id="520843"/>
    <lineage>
        <taxon>Eukaryota</taxon>
        <taxon>Viridiplantae</taxon>
        <taxon>Streptophyta</taxon>
        <taxon>Embryophyta</taxon>
        <taxon>Tracheophyta</taxon>
        <taxon>Spermatophyta</taxon>
        <taxon>Magnoliopsida</taxon>
        <taxon>eudicotyledons</taxon>
        <taxon>Gunneridae</taxon>
        <taxon>Pentapetalae</taxon>
        <taxon>rosids</taxon>
        <taxon>fabids</taxon>
        <taxon>Fabales</taxon>
        <taxon>Fabaceae</taxon>
        <taxon>Papilionoideae</taxon>
        <taxon>50 kb inversion clade</taxon>
        <taxon>NPAAA clade</taxon>
        <taxon>indigoferoid/millettioid clade</taxon>
        <taxon>Phaseoleae</taxon>
        <taxon>Flemingia</taxon>
    </lineage>
</organism>
<name>A0ABD1MVS0_9FABA</name>
<gene>
    <name evidence="7" type="ORF">Fmac_007839</name>
</gene>
<evidence type="ECO:0000313" key="7">
    <source>
        <dbReference type="EMBL" id="KAL2339899.1"/>
    </source>
</evidence>
<evidence type="ECO:0000256" key="1">
    <source>
        <dbReference type="ARBA" id="ARBA00004123"/>
    </source>
</evidence>
<dbReference type="InterPro" id="IPR011989">
    <property type="entry name" value="ARM-like"/>
</dbReference>
<evidence type="ECO:0000256" key="4">
    <source>
        <dbReference type="ARBA" id="ARBA00022737"/>
    </source>
</evidence>
<reference evidence="7 8" key="1">
    <citation type="submission" date="2024-08" db="EMBL/GenBank/DDBJ databases">
        <title>Insights into the chromosomal genome structure of Flemingia macrophylla.</title>
        <authorList>
            <person name="Ding Y."/>
            <person name="Zhao Y."/>
            <person name="Bi W."/>
            <person name="Wu M."/>
            <person name="Zhao G."/>
            <person name="Gong Y."/>
            <person name="Li W."/>
            <person name="Zhang P."/>
        </authorList>
    </citation>
    <scope>NUCLEOTIDE SEQUENCE [LARGE SCALE GENOMIC DNA]</scope>
    <source>
        <strain evidence="7">DYQJB</strain>
        <tissue evidence="7">Leaf</tissue>
    </source>
</reference>
<accession>A0ABD1MVS0</accession>
<evidence type="ECO:0000256" key="5">
    <source>
        <dbReference type="ARBA" id="ARBA00023242"/>
    </source>
</evidence>
<dbReference type="PANTHER" id="PTHR15651:SF7">
    <property type="entry name" value="ARMADILLO REPEAT-CONTAINING PROTEIN 8"/>
    <property type="match status" value="1"/>
</dbReference>
<dbReference type="InterPro" id="IPR038739">
    <property type="entry name" value="ARMC8/Vid28"/>
</dbReference>
<keyword evidence="4" id="KW-0677">Repeat</keyword>
<dbReference type="InterPro" id="IPR016024">
    <property type="entry name" value="ARM-type_fold"/>
</dbReference>
<comment type="subcellular location">
    <subcellularLocation>
        <location evidence="2">Cytoplasm</location>
    </subcellularLocation>
    <subcellularLocation>
        <location evidence="1">Nucleus</location>
    </subcellularLocation>
</comment>
<sequence length="180" mass="19463">MFHYFSTLQPKHKESHNSVAPSHSPGATTSSHPPSFPFSSDLVAASVTSSPLPAVGSTSPSTTSTVSVKPVLNLVVDALSHKDANVRTAACICLRSVCHSIKNLSAGCFMDERVVFPLVQLLSDLSTSVQKKIEMEFSRLLNVAEKTTGLFFSYETNLTLSAQRLNDLGDESDCFHFGDR</sequence>
<proteinExistence type="predicted"/>
<dbReference type="Proteomes" id="UP001603857">
    <property type="component" value="Unassembled WGS sequence"/>
</dbReference>
<dbReference type="SUPFAM" id="SSF48371">
    <property type="entry name" value="ARM repeat"/>
    <property type="match status" value="1"/>
</dbReference>
<feature type="region of interest" description="Disordered" evidence="6">
    <location>
        <begin position="1"/>
        <end position="33"/>
    </location>
</feature>
<evidence type="ECO:0000313" key="8">
    <source>
        <dbReference type="Proteomes" id="UP001603857"/>
    </source>
</evidence>
<evidence type="ECO:0000256" key="3">
    <source>
        <dbReference type="ARBA" id="ARBA00022490"/>
    </source>
</evidence>
<dbReference type="GO" id="GO:0005737">
    <property type="term" value="C:cytoplasm"/>
    <property type="evidence" value="ECO:0007669"/>
    <property type="project" value="UniProtKB-SubCell"/>
</dbReference>
<keyword evidence="5" id="KW-0539">Nucleus</keyword>
<dbReference type="EMBL" id="JBGMDY010000003">
    <property type="protein sequence ID" value="KAL2339899.1"/>
    <property type="molecule type" value="Genomic_DNA"/>
</dbReference>
<dbReference type="PANTHER" id="PTHR15651">
    <property type="entry name" value="ARMADILLO REPEAT-CONTAINING PROTEIN 8"/>
    <property type="match status" value="1"/>
</dbReference>
<comment type="caution">
    <text evidence="7">The sequence shown here is derived from an EMBL/GenBank/DDBJ whole genome shotgun (WGS) entry which is preliminary data.</text>
</comment>
<feature type="compositionally biased region" description="Polar residues" evidence="6">
    <location>
        <begin position="17"/>
        <end position="29"/>
    </location>
</feature>
<evidence type="ECO:0000256" key="6">
    <source>
        <dbReference type="SAM" id="MobiDB-lite"/>
    </source>
</evidence>
<keyword evidence="3" id="KW-0963">Cytoplasm</keyword>
<keyword evidence="8" id="KW-1185">Reference proteome</keyword>
<dbReference type="GO" id="GO:0005634">
    <property type="term" value="C:nucleus"/>
    <property type="evidence" value="ECO:0007669"/>
    <property type="project" value="UniProtKB-SubCell"/>
</dbReference>